<organism evidence="8">
    <name type="scientific">Dunaliella tertiolecta</name>
    <name type="common">Green alga</name>
    <dbReference type="NCBI Taxonomy" id="3047"/>
    <lineage>
        <taxon>Eukaryota</taxon>
        <taxon>Viridiplantae</taxon>
        <taxon>Chlorophyta</taxon>
        <taxon>core chlorophytes</taxon>
        <taxon>Chlorophyceae</taxon>
        <taxon>CS clade</taxon>
        <taxon>Chlamydomonadales</taxon>
        <taxon>Dunaliellaceae</taxon>
        <taxon>Dunaliella</taxon>
    </lineage>
</organism>
<dbReference type="GO" id="GO:0000151">
    <property type="term" value="C:ubiquitin ligase complex"/>
    <property type="evidence" value="ECO:0007669"/>
    <property type="project" value="InterPro"/>
</dbReference>
<name>A0A7S3QU70_DUNTE</name>
<evidence type="ECO:0000256" key="3">
    <source>
        <dbReference type="ARBA" id="ARBA00022679"/>
    </source>
</evidence>
<feature type="region of interest" description="Disordered" evidence="6">
    <location>
        <begin position="1"/>
        <end position="120"/>
    </location>
</feature>
<feature type="domain" description="Ubiquitin conjugation factor E4 core" evidence="7">
    <location>
        <begin position="419"/>
        <end position="1089"/>
    </location>
</feature>
<dbReference type="GO" id="GO:0005634">
    <property type="term" value="C:nucleus"/>
    <property type="evidence" value="ECO:0007669"/>
    <property type="project" value="UniProtKB-SubCell"/>
</dbReference>
<evidence type="ECO:0000256" key="6">
    <source>
        <dbReference type="SAM" id="MobiDB-lite"/>
    </source>
</evidence>
<dbReference type="GO" id="GO:0000209">
    <property type="term" value="P:protein polyubiquitination"/>
    <property type="evidence" value="ECO:0007669"/>
    <property type="project" value="TreeGrafter"/>
</dbReference>
<accession>A0A7S3QU70</accession>
<dbReference type="InterPro" id="IPR019474">
    <property type="entry name" value="Ub_conjug_fac_E4_core"/>
</dbReference>
<evidence type="ECO:0000313" key="8">
    <source>
        <dbReference type="EMBL" id="CAE0493334.1"/>
    </source>
</evidence>
<reference evidence="8" key="1">
    <citation type="submission" date="2021-01" db="EMBL/GenBank/DDBJ databases">
        <authorList>
            <person name="Corre E."/>
            <person name="Pelletier E."/>
            <person name="Niang G."/>
            <person name="Scheremetjew M."/>
            <person name="Finn R."/>
            <person name="Kale V."/>
            <person name="Holt S."/>
            <person name="Cochrane G."/>
            <person name="Meng A."/>
            <person name="Brown T."/>
            <person name="Cohen L."/>
        </authorList>
    </citation>
    <scope>NUCLEOTIDE SEQUENCE</scope>
    <source>
        <strain evidence="8">CCMP1320</strain>
    </source>
</reference>
<sequence>MDPENSEEMELQLAIQLSLQGEGAGDTTAHGQSNPAEQAGQQQQQQQQEPSANSSGHAQLQSILAAALSAAAGSGGGPQQAQPQQQQQRPTTAASPASAPSTSAASARPLSAPPLRTAAPLPGWIDRTVKWWLASTSAPSDAEKPNPALQPQPIGVQSEPIVLKSSADVDTFLGHLGKAVGMAVVVRGTGGLAPGPGGGQQGPARRDALQLRASTSGSTTTITRADLSACLDAWRMRPSLMAGGRSQFRILYDAFSSLPWTDAQGDIGWACGVVAALLGRKAFEQLASDEDDLYYDKGQVTSELLQYLKGAAPNGPAMLPAYLEAIVGSVASEADARVVHKLVRDVMAEFHNLKKLGGSVLDLEPYVLMLDVFSSPPLMQRCMVSMLMSEVLAFSGGQQQGRPQTTKSTAKAFEAGTLLGALMQVSSLVDPGAALRKDVVSRAKDAFATLKGYPNKLGDVETVNSVLHSLASRLQDAGHLLLKRLLTCKDMPDGAPACKEVVLSWLCMAAELNMERTAMGERGISGSSSMAREMTAGCSDAMAVNLAAVTLRFARPFVAGFWSGSPKFADLMPKHLMPAYYATQPHRMQCLQSVSSLAGERGFSVANAVAQLRESPSTSSILPQMCSPVASAHGYAADTPGGPGSPSFIADCFFLAQKMLHVGIMPAVFRFKRLVEYWVRSSKPEAGQKEPKLYLLQHCTMAALMEPSLVEDAVQFCMLQIAWLNHLLRAPLGAGQSPAQQQQQPQDSRELIFSLIPDYVLADSLSWLSFVIRSGQAVFIASKDIGTLTSGLVALLNNTQCVRSTLLHDKIVSLLLSMLGPQLEVESRTIKGKLGATIMRPGEAALIAAVLNSNAAQSGDLVMSLMRAYCAADYVVGLDVDKDSFDKYNMRAHIDMILEELWNDDRCRACIVQLASAPHPSPEYSPHIFSEYVECLFNALIYLFKDSLGRLSDIAKVEAAKKDEAGWAARTSDDRKTQEAFLESTQGTARGYMRMAVASLGWINKLAEHPQAAAAFCQQPLAGRVAGVLLHFVELLIGPKCGSIQVDNPEQYSFDRPGLMESVLSLLVLLASVSYKDAGKAFVQAIAQEPDLDLGVLNQVCAVSALCFEEVTSLPRCGQGPCYSIRTQSGSESAEPGAH</sequence>
<gene>
    <name evidence="8" type="ORF">DTER00134_LOCUS8407</name>
</gene>
<keyword evidence="4" id="KW-0833">Ubl conjugation pathway</keyword>
<keyword evidence="5" id="KW-0539">Nucleus</keyword>
<dbReference type="UniPathway" id="UPA00143"/>
<protein>
    <recommendedName>
        <fullName evidence="7">Ubiquitin conjugation factor E4 core domain-containing protein</fullName>
    </recommendedName>
</protein>
<comment type="pathway">
    <text evidence="2">Protein modification; protein ubiquitination.</text>
</comment>
<evidence type="ECO:0000256" key="5">
    <source>
        <dbReference type="ARBA" id="ARBA00023242"/>
    </source>
</evidence>
<evidence type="ECO:0000259" key="7">
    <source>
        <dbReference type="Pfam" id="PF10408"/>
    </source>
</evidence>
<dbReference type="GO" id="GO:0036503">
    <property type="term" value="P:ERAD pathway"/>
    <property type="evidence" value="ECO:0007669"/>
    <property type="project" value="InterPro"/>
</dbReference>
<dbReference type="AlphaFoldDB" id="A0A7S3QU70"/>
<proteinExistence type="predicted"/>
<feature type="compositionally biased region" description="Low complexity" evidence="6">
    <location>
        <begin position="32"/>
        <end position="72"/>
    </location>
</feature>
<feature type="compositionally biased region" description="Acidic residues" evidence="6">
    <location>
        <begin position="1"/>
        <end position="10"/>
    </location>
</feature>
<dbReference type="GO" id="GO:0034450">
    <property type="term" value="F:ubiquitin-ubiquitin ligase activity"/>
    <property type="evidence" value="ECO:0007669"/>
    <property type="project" value="InterPro"/>
</dbReference>
<feature type="compositionally biased region" description="Low complexity" evidence="6">
    <location>
        <begin position="79"/>
        <end position="116"/>
    </location>
</feature>
<dbReference type="PANTHER" id="PTHR13931:SF2">
    <property type="entry name" value="UBIQUITIN CONJUGATION FACTOR E4 B"/>
    <property type="match status" value="1"/>
</dbReference>
<comment type="subcellular location">
    <subcellularLocation>
        <location evidence="1">Nucleus</location>
    </subcellularLocation>
</comment>
<dbReference type="EMBL" id="HBIP01014467">
    <property type="protein sequence ID" value="CAE0493334.1"/>
    <property type="molecule type" value="Transcribed_RNA"/>
</dbReference>
<dbReference type="Pfam" id="PF10408">
    <property type="entry name" value="Ufd2P_core"/>
    <property type="match status" value="1"/>
</dbReference>
<dbReference type="PANTHER" id="PTHR13931">
    <property type="entry name" value="UBIQUITINATION FACTOR E4"/>
    <property type="match status" value="1"/>
</dbReference>
<dbReference type="InterPro" id="IPR003903">
    <property type="entry name" value="UIM_dom"/>
</dbReference>
<dbReference type="GO" id="GO:0005737">
    <property type="term" value="C:cytoplasm"/>
    <property type="evidence" value="ECO:0007669"/>
    <property type="project" value="TreeGrafter"/>
</dbReference>
<keyword evidence="3" id="KW-0808">Transferase</keyword>
<dbReference type="PROSITE" id="PS50330">
    <property type="entry name" value="UIM"/>
    <property type="match status" value="1"/>
</dbReference>
<dbReference type="InterPro" id="IPR045132">
    <property type="entry name" value="UBE4"/>
</dbReference>
<dbReference type="GO" id="GO:0006511">
    <property type="term" value="P:ubiquitin-dependent protein catabolic process"/>
    <property type="evidence" value="ECO:0007669"/>
    <property type="project" value="InterPro"/>
</dbReference>
<evidence type="ECO:0000256" key="4">
    <source>
        <dbReference type="ARBA" id="ARBA00022786"/>
    </source>
</evidence>
<evidence type="ECO:0000256" key="2">
    <source>
        <dbReference type="ARBA" id="ARBA00004906"/>
    </source>
</evidence>
<evidence type="ECO:0000256" key="1">
    <source>
        <dbReference type="ARBA" id="ARBA00004123"/>
    </source>
</evidence>